<evidence type="ECO:0000313" key="3">
    <source>
        <dbReference type="EMBL" id="CAD9406427.1"/>
    </source>
</evidence>
<dbReference type="SUPFAM" id="SSF55060">
    <property type="entry name" value="GHMP Kinase, C-terminal domain"/>
    <property type="match status" value="1"/>
</dbReference>
<dbReference type="InterPro" id="IPR041431">
    <property type="entry name" value="Mvd1_C"/>
</dbReference>
<dbReference type="EMBL" id="HBGT01011550">
    <property type="protein sequence ID" value="CAD9406427.1"/>
    <property type="molecule type" value="Transcribed_RNA"/>
</dbReference>
<dbReference type="AlphaFoldDB" id="A0A7S2BTJ6"/>
<protein>
    <recommendedName>
        <fullName evidence="2">Mvd1 C-terminal domain-containing protein</fullName>
    </recommendedName>
</protein>
<reference evidence="3" key="1">
    <citation type="submission" date="2021-01" db="EMBL/GenBank/DDBJ databases">
        <authorList>
            <person name="Corre E."/>
            <person name="Pelletier E."/>
            <person name="Niang G."/>
            <person name="Scheremetjew M."/>
            <person name="Finn R."/>
            <person name="Kale V."/>
            <person name="Holt S."/>
            <person name="Cochrane G."/>
            <person name="Meng A."/>
            <person name="Brown T."/>
            <person name="Cohen L."/>
        </authorList>
    </citation>
    <scope>NUCLEOTIDE SEQUENCE</scope>
    <source>
        <strain evidence="3">RCC1693</strain>
    </source>
</reference>
<gene>
    <name evidence="3" type="ORF">FPAR1323_LOCUS6308</name>
</gene>
<keyword evidence="1" id="KW-0812">Transmembrane</keyword>
<dbReference type="PANTHER" id="PTHR10977:SF3">
    <property type="entry name" value="DIPHOSPHOMEVALONATE DECARBOXYLASE"/>
    <property type="match status" value="1"/>
</dbReference>
<accession>A0A7S2BTJ6</accession>
<keyword evidence="1" id="KW-1133">Transmembrane helix</keyword>
<dbReference type="Pfam" id="PF18376">
    <property type="entry name" value="MDD_C"/>
    <property type="match status" value="1"/>
</dbReference>
<dbReference type="Gene3D" id="3.30.70.890">
    <property type="entry name" value="GHMP kinase, C-terminal domain"/>
    <property type="match status" value="1"/>
</dbReference>
<keyword evidence="1" id="KW-0472">Membrane</keyword>
<evidence type="ECO:0000256" key="1">
    <source>
        <dbReference type="SAM" id="Phobius"/>
    </source>
</evidence>
<dbReference type="GO" id="GO:0004163">
    <property type="term" value="F:diphosphomevalonate decarboxylase activity"/>
    <property type="evidence" value="ECO:0007669"/>
    <property type="project" value="TreeGrafter"/>
</dbReference>
<dbReference type="PANTHER" id="PTHR10977">
    <property type="entry name" value="DIPHOSPHOMEVALONATE DECARBOXYLASE"/>
    <property type="match status" value="1"/>
</dbReference>
<dbReference type="InterPro" id="IPR036554">
    <property type="entry name" value="GHMP_kinase_C_sf"/>
</dbReference>
<feature type="transmembrane region" description="Helical" evidence="1">
    <location>
        <begin position="235"/>
        <end position="256"/>
    </location>
</feature>
<organism evidence="3">
    <name type="scientific">Florenciella parvula</name>
    <dbReference type="NCBI Taxonomy" id="236787"/>
    <lineage>
        <taxon>Eukaryota</taxon>
        <taxon>Sar</taxon>
        <taxon>Stramenopiles</taxon>
        <taxon>Ochrophyta</taxon>
        <taxon>Dictyochophyceae</taxon>
        <taxon>Florenciellales</taxon>
        <taxon>Florenciella</taxon>
    </lineage>
</organism>
<evidence type="ECO:0000259" key="2">
    <source>
        <dbReference type="Pfam" id="PF18376"/>
    </source>
</evidence>
<dbReference type="GO" id="GO:0005829">
    <property type="term" value="C:cytosol"/>
    <property type="evidence" value="ECO:0007669"/>
    <property type="project" value="TreeGrafter"/>
</dbReference>
<dbReference type="GO" id="GO:0019287">
    <property type="term" value="P:isopentenyl diphosphate biosynthetic process, mevalonate pathway"/>
    <property type="evidence" value="ECO:0007669"/>
    <property type="project" value="TreeGrafter"/>
</dbReference>
<name>A0A7S2BTJ6_9STRA</name>
<proteinExistence type="predicted"/>
<sequence length="275" mass="29864">MADSNQFHATCLDTYPPIFYMNDTSKAIVQLVHVYNKYFDPEGGGLVKLRAAYTFDAGPNAVIFCRKEHQLHLLAFLLRYFPTPTGASATYSNKPEMLSEGAAMPVEEELLRMGDATGRVSATNSHTGSGSTKQSLVGDVKMVYCTGVGDGPRVLGADEGLVNLTDGTPKPMPAKPAPVSRDASASVAAEDESQFKPVWVTSLEKTIKDNHRDMKELIKPTGPSIPSTYQMITGVIKFSALYVAFYGGLGLFEMAFRNFVSRPGRRGGFTRTSTN</sequence>
<feature type="domain" description="Mvd1 C-terminal" evidence="2">
    <location>
        <begin position="1"/>
        <end position="155"/>
    </location>
</feature>